<feature type="chain" id="PRO_5038463458" description="LysM domain-containing protein" evidence="2">
    <location>
        <begin position="20"/>
        <end position="118"/>
    </location>
</feature>
<evidence type="ECO:0000313" key="3">
    <source>
        <dbReference type="EMBL" id="SDH49040.1"/>
    </source>
</evidence>
<sequence length="118" mass="12854">MKKLLLFLLFLLICASLYYDMTEGTLTPSSVNNDSSSNIEVPTETSAPASNALEGKEKTEVIVEPGQTVLSIVEQLHDGPVPASIADISTDFQQLNNGIAPEDIQVDESYYFPVYNTP</sequence>
<dbReference type="EMBL" id="FNDK01000006">
    <property type="protein sequence ID" value="SDH49040.1"/>
    <property type="molecule type" value="Genomic_DNA"/>
</dbReference>
<proteinExistence type="predicted"/>
<keyword evidence="4" id="KW-1185">Reference proteome</keyword>
<dbReference type="Proteomes" id="UP000199163">
    <property type="component" value="Unassembled WGS sequence"/>
</dbReference>
<dbReference type="RefSeq" id="WP_091272427.1">
    <property type="nucleotide sequence ID" value="NZ_FNDK01000006.1"/>
</dbReference>
<name>A0A1G8CVQ9_9BACI</name>
<feature type="region of interest" description="Disordered" evidence="1">
    <location>
        <begin position="27"/>
        <end position="56"/>
    </location>
</feature>
<accession>A0A1G8CVQ9</accession>
<evidence type="ECO:0000313" key="4">
    <source>
        <dbReference type="Proteomes" id="UP000199163"/>
    </source>
</evidence>
<dbReference type="AlphaFoldDB" id="A0A1G8CVQ9"/>
<dbReference type="OrthoDB" id="2691912at2"/>
<feature type="compositionally biased region" description="Polar residues" evidence="1">
    <location>
        <begin position="27"/>
        <end position="49"/>
    </location>
</feature>
<feature type="signal peptide" evidence="2">
    <location>
        <begin position="1"/>
        <end position="19"/>
    </location>
</feature>
<protein>
    <recommendedName>
        <fullName evidence="5">LysM domain-containing protein</fullName>
    </recommendedName>
</protein>
<keyword evidence="2" id="KW-0732">Signal</keyword>
<evidence type="ECO:0008006" key="5">
    <source>
        <dbReference type="Google" id="ProtNLM"/>
    </source>
</evidence>
<evidence type="ECO:0000256" key="1">
    <source>
        <dbReference type="SAM" id="MobiDB-lite"/>
    </source>
</evidence>
<gene>
    <name evidence="3" type="ORF">SAMN05192534_10682</name>
</gene>
<organism evidence="3 4">
    <name type="scientific">Alteribacillus persepolensis</name>
    <dbReference type="NCBI Taxonomy" id="568899"/>
    <lineage>
        <taxon>Bacteria</taxon>
        <taxon>Bacillati</taxon>
        <taxon>Bacillota</taxon>
        <taxon>Bacilli</taxon>
        <taxon>Bacillales</taxon>
        <taxon>Bacillaceae</taxon>
        <taxon>Alteribacillus</taxon>
    </lineage>
</organism>
<dbReference type="STRING" id="568899.SAMN05192534_10682"/>
<reference evidence="3 4" key="1">
    <citation type="submission" date="2016-10" db="EMBL/GenBank/DDBJ databases">
        <authorList>
            <person name="de Groot N.N."/>
        </authorList>
    </citation>
    <scope>NUCLEOTIDE SEQUENCE [LARGE SCALE GENOMIC DNA]</scope>
    <source>
        <strain evidence="3 4">DSM 21632</strain>
    </source>
</reference>
<evidence type="ECO:0000256" key="2">
    <source>
        <dbReference type="SAM" id="SignalP"/>
    </source>
</evidence>